<accession>A0ABT8F9H2</accession>
<comment type="similarity">
    <text evidence="2">Belongs to the polysaccharide synthase family.</text>
</comment>
<reference evidence="8" key="1">
    <citation type="submission" date="2023-06" db="EMBL/GenBank/DDBJ databases">
        <title>Cytophagales bacterium Strain LB-30, isolated from soil.</title>
        <authorList>
            <person name="Liu B."/>
        </authorList>
    </citation>
    <scope>NUCLEOTIDE SEQUENCE</scope>
    <source>
        <strain evidence="8">LB-30</strain>
    </source>
</reference>
<feature type="transmembrane region" description="Helical" evidence="7">
    <location>
        <begin position="413"/>
        <end position="430"/>
    </location>
</feature>
<feature type="transmembrane region" description="Helical" evidence="7">
    <location>
        <begin position="359"/>
        <end position="378"/>
    </location>
</feature>
<evidence type="ECO:0000313" key="8">
    <source>
        <dbReference type="EMBL" id="MDN4166611.1"/>
    </source>
</evidence>
<dbReference type="RefSeq" id="WP_320005149.1">
    <property type="nucleotide sequence ID" value="NZ_JAUHJS010000007.1"/>
</dbReference>
<keyword evidence="3" id="KW-1003">Cell membrane</keyword>
<gene>
    <name evidence="8" type="ORF">QWY31_13965</name>
</gene>
<comment type="caution">
    <text evidence="8">The sequence shown here is derived from an EMBL/GenBank/DDBJ whole genome shotgun (WGS) entry which is preliminary data.</text>
</comment>
<evidence type="ECO:0000256" key="4">
    <source>
        <dbReference type="ARBA" id="ARBA00022692"/>
    </source>
</evidence>
<evidence type="ECO:0000256" key="2">
    <source>
        <dbReference type="ARBA" id="ARBA00007430"/>
    </source>
</evidence>
<evidence type="ECO:0000256" key="1">
    <source>
        <dbReference type="ARBA" id="ARBA00004651"/>
    </source>
</evidence>
<keyword evidence="6 7" id="KW-0472">Membrane</keyword>
<evidence type="ECO:0000313" key="9">
    <source>
        <dbReference type="Proteomes" id="UP001168552"/>
    </source>
</evidence>
<feature type="transmembrane region" description="Helical" evidence="7">
    <location>
        <begin position="323"/>
        <end position="347"/>
    </location>
</feature>
<keyword evidence="5 7" id="KW-1133">Transmembrane helix</keyword>
<feature type="transmembrane region" description="Helical" evidence="7">
    <location>
        <begin position="79"/>
        <end position="102"/>
    </location>
</feature>
<evidence type="ECO:0000256" key="6">
    <source>
        <dbReference type="ARBA" id="ARBA00023136"/>
    </source>
</evidence>
<feature type="transmembrane region" description="Helical" evidence="7">
    <location>
        <begin position="170"/>
        <end position="189"/>
    </location>
</feature>
<protein>
    <submittedName>
        <fullName evidence="8">Lipopolysaccharide biosynthesis protein</fullName>
    </submittedName>
</protein>
<dbReference type="InterPro" id="IPR050833">
    <property type="entry name" value="Poly_Biosynth_Transport"/>
</dbReference>
<keyword evidence="9" id="KW-1185">Reference proteome</keyword>
<dbReference type="EMBL" id="JAUHJS010000007">
    <property type="protein sequence ID" value="MDN4166611.1"/>
    <property type="molecule type" value="Genomic_DNA"/>
</dbReference>
<proteinExistence type="inferred from homology"/>
<keyword evidence="4 7" id="KW-0812">Transmembrane</keyword>
<dbReference type="Pfam" id="PF13440">
    <property type="entry name" value="Polysacc_synt_3"/>
    <property type="match status" value="1"/>
</dbReference>
<organism evidence="8 9">
    <name type="scientific">Shiella aurantiaca</name>
    <dbReference type="NCBI Taxonomy" id="3058365"/>
    <lineage>
        <taxon>Bacteria</taxon>
        <taxon>Pseudomonadati</taxon>
        <taxon>Bacteroidota</taxon>
        <taxon>Cytophagia</taxon>
        <taxon>Cytophagales</taxon>
        <taxon>Shiellaceae</taxon>
        <taxon>Shiella</taxon>
    </lineage>
</organism>
<dbReference type="Proteomes" id="UP001168552">
    <property type="component" value="Unassembled WGS sequence"/>
</dbReference>
<dbReference type="PANTHER" id="PTHR30250">
    <property type="entry name" value="PST FAMILY PREDICTED COLANIC ACID TRANSPORTER"/>
    <property type="match status" value="1"/>
</dbReference>
<evidence type="ECO:0000256" key="5">
    <source>
        <dbReference type="ARBA" id="ARBA00022989"/>
    </source>
</evidence>
<comment type="subcellular location">
    <subcellularLocation>
        <location evidence="1">Cell membrane</location>
        <topology evidence="1">Multi-pass membrane protein</topology>
    </subcellularLocation>
</comment>
<feature type="transmembrane region" description="Helical" evidence="7">
    <location>
        <begin position="384"/>
        <end position="401"/>
    </location>
</feature>
<dbReference type="CDD" id="cd13127">
    <property type="entry name" value="MATE_tuaB_like"/>
    <property type="match status" value="1"/>
</dbReference>
<feature type="transmembrane region" description="Helical" evidence="7">
    <location>
        <begin position="436"/>
        <end position="454"/>
    </location>
</feature>
<sequence length="478" mass="54669">MSVNSKIKKGFVWDLGSNFVRQLTSLIISIVLARILSPDEFGIVGMALVFIHISEVFIDVGFTSGLIQNTKISDFAYSSVFFLNIFIGILIGVLIFFTAPLIGSFYNEPKVEEILRYLAFVPIISAFGRVHSTLLTKDMNFKKLSIRMVIATFLAGGVGVIAAVNDFGVYSLVVQQLTLVASSTILLWYSSTWRPKWFFSWHEISSLFKYSSYVFIDQLFRQLFNKIDTLFIGKVFSPSILGFYSRAESLKSQIDTYATVSLRNVLFPALSVLQNDEDEFKSIFYKVSNLSTGLVIFILAPVFFLAEDIIIFLLGEVWQPSVIYFRILLVSTLSSPHISIISQTILAKGYSKLKFHIGLGQRIIKLSPILIGIIYGIIEFTIATTIASILIFFFYAFVLNIKLKISFFRQVKNFIVPSFIFFIFIFIFFYLNSNPYVLTVLFLFTYIILLRIMNHPAIYFMRDKLFLMAFYIRKMVIK</sequence>
<dbReference type="PANTHER" id="PTHR30250:SF10">
    <property type="entry name" value="LIPOPOLYSACCHARIDE BIOSYNTHESIS PROTEIN WZXC"/>
    <property type="match status" value="1"/>
</dbReference>
<feature type="transmembrane region" description="Helical" evidence="7">
    <location>
        <begin position="144"/>
        <end position="164"/>
    </location>
</feature>
<feature type="transmembrane region" description="Helical" evidence="7">
    <location>
        <begin position="294"/>
        <end position="317"/>
    </location>
</feature>
<name>A0ABT8F9H2_9BACT</name>
<feature type="transmembrane region" description="Helical" evidence="7">
    <location>
        <begin position="114"/>
        <end position="132"/>
    </location>
</feature>
<evidence type="ECO:0000256" key="7">
    <source>
        <dbReference type="SAM" id="Phobius"/>
    </source>
</evidence>
<evidence type="ECO:0000256" key="3">
    <source>
        <dbReference type="ARBA" id="ARBA00022475"/>
    </source>
</evidence>